<proteinExistence type="predicted"/>
<sequence>MALALVIDTALNACQIGLFSHKDGSVSEVVALREYMTRGHQEFIGPAALHCFEKTGINIRDIDILGVTLGPGSFTGLRVGLSFAKGMASGLGISLRGFSTLELMGRAANFDNQRRLVAHDAGRGQLYCQRLDADNTVSPPESYDFVKLDEIDMGNGWDWLIGSGAPLLAERFPQAQIAADVLPDLRAMATLCFASTTAYDDLTPLYMRDADAKVSDKSVVNFS</sequence>
<evidence type="ECO:0000259" key="1">
    <source>
        <dbReference type="Pfam" id="PF00814"/>
    </source>
</evidence>
<name>A0A3G9G9S6_9CAUL</name>
<evidence type="ECO:0000313" key="3">
    <source>
        <dbReference type="Proteomes" id="UP000278756"/>
    </source>
</evidence>
<dbReference type="EMBL" id="AP018827">
    <property type="protein sequence ID" value="BBF81169.1"/>
    <property type="molecule type" value="Genomic_DNA"/>
</dbReference>
<protein>
    <submittedName>
        <fullName evidence="2">TsaB protein</fullName>
    </submittedName>
</protein>
<dbReference type="SUPFAM" id="SSF53067">
    <property type="entry name" value="Actin-like ATPase domain"/>
    <property type="match status" value="1"/>
</dbReference>
<dbReference type="InterPro" id="IPR022496">
    <property type="entry name" value="T6A_TsaB"/>
</dbReference>
<dbReference type="Proteomes" id="UP000278756">
    <property type="component" value="Chromosome 1"/>
</dbReference>
<organism evidence="2 3">
    <name type="scientific">Asticcacaulis excentricus</name>
    <dbReference type="NCBI Taxonomy" id="78587"/>
    <lineage>
        <taxon>Bacteria</taxon>
        <taxon>Pseudomonadati</taxon>
        <taxon>Pseudomonadota</taxon>
        <taxon>Alphaproteobacteria</taxon>
        <taxon>Caulobacterales</taxon>
        <taxon>Caulobacteraceae</taxon>
        <taxon>Asticcacaulis</taxon>
    </lineage>
</organism>
<dbReference type="NCBIfam" id="TIGR03725">
    <property type="entry name" value="T6A_YeaZ"/>
    <property type="match status" value="1"/>
</dbReference>
<feature type="domain" description="Gcp-like" evidence="1">
    <location>
        <begin position="36"/>
        <end position="134"/>
    </location>
</feature>
<gene>
    <name evidence="2" type="ORF">EM6_1765</name>
</gene>
<dbReference type="AlphaFoldDB" id="A0A3G9G9S6"/>
<evidence type="ECO:0000313" key="2">
    <source>
        <dbReference type="EMBL" id="BBF81169.1"/>
    </source>
</evidence>
<reference evidence="3" key="1">
    <citation type="journal article" date="2017" name="Biotechnol. Biofuels">
        <title>Evaluation of environmental bacterial communities as a factor affecting the growth of duckweed Lemna minor.</title>
        <authorList>
            <person name="Ishizawa H."/>
            <person name="Kuroda M."/>
            <person name="Morikawa M."/>
            <person name="Ike M."/>
        </authorList>
    </citation>
    <scope>NUCLEOTIDE SEQUENCE [LARGE SCALE GENOMIC DNA]</scope>
    <source>
        <strain evidence="3">M6</strain>
    </source>
</reference>
<dbReference type="RefSeq" id="WP_172961170.1">
    <property type="nucleotide sequence ID" value="NZ_AP018827.1"/>
</dbReference>
<dbReference type="Gene3D" id="3.30.420.40">
    <property type="match status" value="2"/>
</dbReference>
<dbReference type="GO" id="GO:0002949">
    <property type="term" value="P:tRNA threonylcarbamoyladenosine modification"/>
    <property type="evidence" value="ECO:0007669"/>
    <property type="project" value="InterPro"/>
</dbReference>
<dbReference type="Pfam" id="PF00814">
    <property type="entry name" value="TsaD"/>
    <property type="match status" value="1"/>
</dbReference>
<dbReference type="InterPro" id="IPR043129">
    <property type="entry name" value="ATPase_NBD"/>
</dbReference>
<accession>A0A3G9G9S6</accession>
<reference evidence="3" key="2">
    <citation type="journal article" date="2017" name="Plant Physiol. Biochem.">
        <title>Differential oxidative and antioxidative response of duckweed Lemna minor toward plant growth promoting/inhibiting bacteria.</title>
        <authorList>
            <person name="Ishizawa H."/>
            <person name="Kuroda M."/>
            <person name="Morikawa M."/>
            <person name="Ike M."/>
        </authorList>
    </citation>
    <scope>NUCLEOTIDE SEQUENCE [LARGE SCALE GENOMIC DNA]</scope>
    <source>
        <strain evidence="3">M6</strain>
    </source>
</reference>
<dbReference type="InterPro" id="IPR000905">
    <property type="entry name" value="Gcp-like_dom"/>
</dbReference>